<dbReference type="PROSITE" id="PS51918">
    <property type="entry name" value="RADICAL_SAM"/>
    <property type="match status" value="1"/>
</dbReference>
<dbReference type="AlphaFoldDB" id="A0A8J7H835"/>
<sequence>MTIQLGLLITERCNIACNHCIFSATGESRDEAKTMLIDDICQYIDRIANITVRENTQFSVGFTGGEPFLCFQELLEGIQHAKRMGAYKISTVTNGFWGSNKEDAFRKIAILKQAGLTDISFSMDDFHQVHIPISSLINAVSICKELDIVITIKTVVTKRSRRLAEVLHDLGDLLLGQKVMVEEIPCVPEGRAKFLIPPKDLLYYPGMPAKPCFMGMMLIILPNGDTYPCCGTGWSQQLLLGNTKETNFDTLYDKMKEQPLFMLLREKGPHYFAPYLEANGYSIDHNQYINNCDLCHKVLTHQEFDKVLPSVLHDWRVERVNKMLGSC</sequence>
<keyword evidence="3" id="KW-0408">Iron</keyword>
<feature type="domain" description="Radical SAM core" evidence="5">
    <location>
        <begin position="1"/>
        <end position="223"/>
    </location>
</feature>
<dbReference type="GO" id="GO:0051536">
    <property type="term" value="F:iron-sulfur cluster binding"/>
    <property type="evidence" value="ECO:0007669"/>
    <property type="project" value="UniProtKB-KW"/>
</dbReference>
<dbReference type="GO" id="GO:0046872">
    <property type="term" value="F:metal ion binding"/>
    <property type="evidence" value="ECO:0007669"/>
    <property type="project" value="UniProtKB-KW"/>
</dbReference>
<protein>
    <submittedName>
        <fullName evidence="6">Radical SAM protein</fullName>
    </submittedName>
</protein>
<evidence type="ECO:0000313" key="6">
    <source>
        <dbReference type="EMBL" id="MBH1939950.1"/>
    </source>
</evidence>
<dbReference type="Gene3D" id="3.20.20.70">
    <property type="entry name" value="Aldolase class I"/>
    <property type="match status" value="1"/>
</dbReference>
<gene>
    <name evidence="6" type="ORF">I5677_03450</name>
</gene>
<dbReference type="EMBL" id="JAEAGR010000002">
    <property type="protein sequence ID" value="MBH1939950.1"/>
    <property type="molecule type" value="Genomic_DNA"/>
</dbReference>
<evidence type="ECO:0000313" key="7">
    <source>
        <dbReference type="Proteomes" id="UP000623269"/>
    </source>
</evidence>
<dbReference type="InterPro" id="IPR058240">
    <property type="entry name" value="rSAM_sf"/>
</dbReference>
<dbReference type="SUPFAM" id="SSF102114">
    <property type="entry name" value="Radical SAM enzymes"/>
    <property type="match status" value="1"/>
</dbReference>
<keyword evidence="7" id="KW-1185">Reference proteome</keyword>
<dbReference type="SFLD" id="SFLDG01067">
    <property type="entry name" value="SPASM/twitch_domain_containing"/>
    <property type="match status" value="1"/>
</dbReference>
<comment type="caution">
    <text evidence="6">The sequence shown here is derived from an EMBL/GenBank/DDBJ whole genome shotgun (WGS) entry which is preliminary data.</text>
</comment>
<keyword evidence="2" id="KW-0479">Metal-binding</keyword>
<dbReference type="Pfam" id="PF13186">
    <property type="entry name" value="SPASM"/>
    <property type="match status" value="1"/>
</dbReference>
<dbReference type="Proteomes" id="UP000623269">
    <property type="component" value="Unassembled WGS sequence"/>
</dbReference>
<dbReference type="InterPro" id="IPR050377">
    <property type="entry name" value="Radical_SAM_PqqE_MftC-like"/>
</dbReference>
<evidence type="ECO:0000256" key="3">
    <source>
        <dbReference type="ARBA" id="ARBA00023004"/>
    </source>
</evidence>
<dbReference type="SFLD" id="SFLDS00029">
    <property type="entry name" value="Radical_SAM"/>
    <property type="match status" value="1"/>
</dbReference>
<evidence type="ECO:0000256" key="1">
    <source>
        <dbReference type="ARBA" id="ARBA00022691"/>
    </source>
</evidence>
<name>A0A8J7H835_9FIRM</name>
<keyword evidence="1" id="KW-0949">S-adenosyl-L-methionine</keyword>
<evidence type="ECO:0000259" key="5">
    <source>
        <dbReference type="PROSITE" id="PS51918"/>
    </source>
</evidence>
<keyword evidence="4" id="KW-0411">Iron-sulfur</keyword>
<evidence type="ECO:0000256" key="4">
    <source>
        <dbReference type="ARBA" id="ARBA00023014"/>
    </source>
</evidence>
<dbReference type="Pfam" id="PF04055">
    <property type="entry name" value="Radical_SAM"/>
    <property type="match status" value="1"/>
</dbReference>
<reference evidence="6" key="1">
    <citation type="submission" date="2020-12" db="EMBL/GenBank/DDBJ databases">
        <title>M. sibirica DSM 26468T genome.</title>
        <authorList>
            <person name="Thieme N."/>
            <person name="Rettenmaier R."/>
            <person name="Zverlov V."/>
            <person name="Liebl W."/>
        </authorList>
    </citation>
    <scope>NUCLEOTIDE SEQUENCE</scope>
    <source>
        <strain evidence="6">DSM 26468</strain>
    </source>
</reference>
<dbReference type="RefSeq" id="WP_197660159.1">
    <property type="nucleotide sequence ID" value="NZ_JAEAGR010000002.1"/>
</dbReference>
<dbReference type="InterPro" id="IPR007197">
    <property type="entry name" value="rSAM"/>
</dbReference>
<evidence type="ECO:0000256" key="2">
    <source>
        <dbReference type="ARBA" id="ARBA00022723"/>
    </source>
</evidence>
<dbReference type="InterPro" id="IPR023885">
    <property type="entry name" value="4Fe4S-binding_SPASM_dom"/>
</dbReference>
<accession>A0A8J7H835</accession>
<dbReference type="PANTHER" id="PTHR11228">
    <property type="entry name" value="RADICAL SAM DOMAIN PROTEIN"/>
    <property type="match status" value="1"/>
</dbReference>
<proteinExistence type="predicted"/>
<dbReference type="CDD" id="cd21109">
    <property type="entry name" value="SPASM"/>
    <property type="match status" value="1"/>
</dbReference>
<dbReference type="CDD" id="cd01335">
    <property type="entry name" value="Radical_SAM"/>
    <property type="match status" value="1"/>
</dbReference>
<dbReference type="InterPro" id="IPR013785">
    <property type="entry name" value="Aldolase_TIM"/>
</dbReference>
<organism evidence="6 7">
    <name type="scientific">Mobilitalea sibirica</name>
    <dbReference type="NCBI Taxonomy" id="1462919"/>
    <lineage>
        <taxon>Bacteria</taxon>
        <taxon>Bacillati</taxon>
        <taxon>Bacillota</taxon>
        <taxon>Clostridia</taxon>
        <taxon>Lachnospirales</taxon>
        <taxon>Lachnospiraceae</taxon>
        <taxon>Mobilitalea</taxon>
    </lineage>
</organism>
<dbReference type="GO" id="GO:0003824">
    <property type="term" value="F:catalytic activity"/>
    <property type="evidence" value="ECO:0007669"/>
    <property type="project" value="InterPro"/>
</dbReference>
<dbReference type="PANTHER" id="PTHR11228:SF7">
    <property type="entry name" value="PQQA PEPTIDE CYCLASE"/>
    <property type="match status" value="1"/>
</dbReference>